<dbReference type="Pfam" id="PF05721">
    <property type="entry name" value="PhyH"/>
    <property type="match status" value="1"/>
</dbReference>
<dbReference type="KEGG" id="atq:GH723_13585"/>
<evidence type="ECO:0000313" key="3">
    <source>
        <dbReference type="EMBL" id="QGG96046.1"/>
    </source>
</evidence>
<organism evidence="3 4">
    <name type="scientific">Actinomarinicola tropica</name>
    <dbReference type="NCBI Taxonomy" id="2789776"/>
    <lineage>
        <taxon>Bacteria</taxon>
        <taxon>Bacillati</taxon>
        <taxon>Actinomycetota</taxon>
        <taxon>Acidimicrobiia</taxon>
        <taxon>Acidimicrobiales</taxon>
        <taxon>Iamiaceae</taxon>
        <taxon>Actinomarinicola</taxon>
    </lineage>
</organism>
<dbReference type="Gene3D" id="2.60.120.620">
    <property type="entry name" value="q2cbj1_9rhob like domain"/>
    <property type="match status" value="1"/>
</dbReference>
<evidence type="ECO:0000313" key="4">
    <source>
        <dbReference type="Proteomes" id="UP000334019"/>
    </source>
</evidence>
<gene>
    <name evidence="3" type="ORF">GH723_13585</name>
</gene>
<keyword evidence="3" id="KW-0223">Dioxygenase</keyword>
<sequence>MELTAEQRADYERDGFLVLPDMVDADTRRRLMDRADQLVEEFDHVAAGSASIFSTKDQTRTTDDYFLESGDKVSFFFEEEAFDDAGELRQAKALSINKIGHALHDADPVFAEFSHSAMLGDVARGIGMVDPLVLQSMYIFKQPNIGGEVVCHTDHTFLWTEPATVTGFWFALEDATTENGCLYAIPGGHRLPAKKRFVRSSDGGTEMQVLDTDDYPMDEIVPLEVPAGTLVVLHALLPHLSGPNRSPRSRHAYTIHAVERSAAYPESNWLHRGPDLPLRGFDAA</sequence>
<dbReference type="RefSeq" id="WP_153760152.1">
    <property type="nucleotide sequence ID" value="NZ_CP045851.1"/>
</dbReference>
<dbReference type="PANTHER" id="PTHR20883:SF15">
    <property type="entry name" value="PHYTANOYL-COA DIOXYGENASE DOMAIN-CONTAINING PROTEIN 1"/>
    <property type="match status" value="1"/>
</dbReference>
<dbReference type="EMBL" id="CP045851">
    <property type="protein sequence ID" value="QGG96046.1"/>
    <property type="molecule type" value="Genomic_DNA"/>
</dbReference>
<dbReference type="GO" id="GO:0016706">
    <property type="term" value="F:2-oxoglutarate-dependent dioxygenase activity"/>
    <property type="evidence" value="ECO:0007669"/>
    <property type="project" value="UniProtKB-ARBA"/>
</dbReference>
<dbReference type="SUPFAM" id="SSF51197">
    <property type="entry name" value="Clavaminate synthase-like"/>
    <property type="match status" value="1"/>
</dbReference>
<accession>A0A5Q2RNP3</accession>
<dbReference type="PANTHER" id="PTHR20883">
    <property type="entry name" value="PHYTANOYL-COA DIOXYGENASE DOMAIN CONTAINING 1"/>
    <property type="match status" value="1"/>
</dbReference>
<proteinExistence type="predicted"/>
<name>A0A5Q2RNP3_9ACTN</name>
<dbReference type="InterPro" id="IPR008775">
    <property type="entry name" value="Phytyl_CoA_dOase-like"/>
</dbReference>
<protein>
    <submittedName>
        <fullName evidence="3">Phytanoyl-CoA dioxygenase family protein</fullName>
    </submittedName>
</protein>
<keyword evidence="1" id="KW-0479">Metal-binding</keyword>
<reference evidence="3 4" key="1">
    <citation type="submission" date="2019-11" db="EMBL/GenBank/DDBJ databases">
        <authorList>
            <person name="He Y."/>
        </authorList>
    </citation>
    <scope>NUCLEOTIDE SEQUENCE [LARGE SCALE GENOMIC DNA]</scope>
    <source>
        <strain evidence="3 4">SCSIO 58843</strain>
    </source>
</reference>
<keyword evidence="3" id="KW-0560">Oxidoreductase</keyword>
<dbReference type="Proteomes" id="UP000334019">
    <property type="component" value="Chromosome"/>
</dbReference>
<keyword evidence="4" id="KW-1185">Reference proteome</keyword>
<dbReference type="GO" id="GO:0005506">
    <property type="term" value="F:iron ion binding"/>
    <property type="evidence" value="ECO:0007669"/>
    <property type="project" value="UniProtKB-ARBA"/>
</dbReference>
<evidence type="ECO:0000256" key="1">
    <source>
        <dbReference type="ARBA" id="ARBA00022723"/>
    </source>
</evidence>
<keyword evidence="2" id="KW-0408">Iron</keyword>
<evidence type="ECO:0000256" key="2">
    <source>
        <dbReference type="ARBA" id="ARBA00023004"/>
    </source>
</evidence>
<dbReference type="AlphaFoldDB" id="A0A5Q2RNP3"/>